<accession>A0A2P2QZJ4</accession>
<protein>
    <submittedName>
        <fullName evidence="1">Uncharacterized protein</fullName>
    </submittedName>
</protein>
<reference evidence="1" key="1">
    <citation type="submission" date="2018-02" db="EMBL/GenBank/DDBJ databases">
        <title>Rhizophora mucronata_Transcriptome.</title>
        <authorList>
            <person name="Meera S.P."/>
            <person name="Sreeshan A."/>
            <person name="Augustine A."/>
        </authorList>
    </citation>
    <scope>NUCLEOTIDE SEQUENCE</scope>
    <source>
        <tissue evidence="1">Leaf</tissue>
    </source>
</reference>
<proteinExistence type="predicted"/>
<dbReference type="EMBL" id="GGEC01091909">
    <property type="protein sequence ID" value="MBX72393.1"/>
    <property type="molecule type" value="Transcribed_RNA"/>
</dbReference>
<organism evidence="1">
    <name type="scientific">Rhizophora mucronata</name>
    <name type="common">Asiatic mangrove</name>
    <dbReference type="NCBI Taxonomy" id="61149"/>
    <lineage>
        <taxon>Eukaryota</taxon>
        <taxon>Viridiplantae</taxon>
        <taxon>Streptophyta</taxon>
        <taxon>Embryophyta</taxon>
        <taxon>Tracheophyta</taxon>
        <taxon>Spermatophyta</taxon>
        <taxon>Magnoliopsida</taxon>
        <taxon>eudicotyledons</taxon>
        <taxon>Gunneridae</taxon>
        <taxon>Pentapetalae</taxon>
        <taxon>rosids</taxon>
        <taxon>fabids</taxon>
        <taxon>Malpighiales</taxon>
        <taxon>Rhizophoraceae</taxon>
        <taxon>Rhizophora</taxon>
    </lineage>
</organism>
<evidence type="ECO:0000313" key="1">
    <source>
        <dbReference type="EMBL" id="MBX72393.1"/>
    </source>
</evidence>
<sequence>MIMICLYHPHLYFRFKIHNTNHTYSF</sequence>
<name>A0A2P2QZJ4_RHIMU</name>
<dbReference type="AlphaFoldDB" id="A0A2P2QZJ4"/>